<dbReference type="GO" id="GO:0000716">
    <property type="term" value="P:transcription-coupled nucleotide-excision repair, DNA damage recognition"/>
    <property type="evidence" value="ECO:0007669"/>
    <property type="project" value="UniProtKB-UniRule"/>
</dbReference>
<comment type="similarity">
    <text evidence="10 13">In the N-terminal section; belongs to the UvrB family.</text>
</comment>
<keyword evidence="7 13" id="KW-0067">ATP-binding</keyword>
<keyword evidence="6" id="KW-0347">Helicase</keyword>
<evidence type="ECO:0000259" key="15">
    <source>
        <dbReference type="PROSITE" id="PS51194"/>
    </source>
</evidence>
<evidence type="ECO:0000256" key="4">
    <source>
        <dbReference type="ARBA" id="ARBA00022763"/>
    </source>
</evidence>
<evidence type="ECO:0000256" key="7">
    <source>
        <dbReference type="ARBA" id="ARBA00022840"/>
    </source>
</evidence>
<gene>
    <name evidence="13 16" type="primary">mfd</name>
    <name evidence="16" type="ORF">COOX1_0078</name>
</gene>
<dbReference type="GO" id="GO:0003684">
    <property type="term" value="F:damaged DNA binding"/>
    <property type="evidence" value="ECO:0007669"/>
    <property type="project" value="InterPro"/>
</dbReference>
<dbReference type="FunFam" id="3.40.50.300:FF:000546">
    <property type="entry name" value="Transcription-repair-coupling factor"/>
    <property type="match status" value="1"/>
</dbReference>
<dbReference type="PROSITE" id="PS51194">
    <property type="entry name" value="HELICASE_CTER"/>
    <property type="match status" value="1"/>
</dbReference>
<evidence type="ECO:0000256" key="9">
    <source>
        <dbReference type="ARBA" id="ARBA00023204"/>
    </source>
</evidence>
<dbReference type="InterPro" id="IPR048635">
    <property type="entry name" value="MFD_D3"/>
</dbReference>
<dbReference type="AlphaFoldDB" id="A0A6F9DYN1"/>
<keyword evidence="8 13" id="KW-0238">DNA-binding</keyword>
<dbReference type="InterPro" id="IPR011545">
    <property type="entry name" value="DEAD/DEAH_box_helicase_dom"/>
</dbReference>
<proteinExistence type="inferred from homology"/>
<dbReference type="Gene3D" id="3.40.50.11140">
    <property type="match status" value="1"/>
</dbReference>
<dbReference type="GO" id="GO:0005737">
    <property type="term" value="C:cytoplasm"/>
    <property type="evidence" value="ECO:0007669"/>
    <property type="project" value="UniProtKB-SubCell"/>
</dbReference>
<comment type="subcellular location">
    <subcellularLocation>
        <location evidence="1 13">Cytoplasm</location>
    </subcellularLocation>
</comment>
<dbReference type="GO" id="GO:0005524">
    <property type="term" value="F:ATP binding"/>
    <property type="evidence" value="ECO:0007669"/>
    <property type="project" value="UniProtKB-UniRule"/>
</dbReference>
<dbReference type="Pfam" id="PF17757">
    <property type="entry name" value="UvrB_inter"/>
    <property type="match status" value="1"/>
</dbReference>
<dbReference type="Pfam" id="PF02559">
    <property type="entry name" value="CarD_TRCF_RID"/>
    <property type="match status" value="1"/>
</dbReference>
<dbReference type="GO" id="GO:0016787">
    <property type="term" value="F:hydrolase activity"/>
    <property type="evidence" value="ECO:0007669"/>
    <property type="project" value="UniProtKB-KW"/>
</dbReference>
<evidence type="ECO:0000256" key="10">
    <source>
        <dbReference type="ARBA" id="ARBA00061104"/>
    </source>
</evidence>
<dbReference type="InterPro" id="IPR027417">
    <property type="entry name" value="P-loop_NTPase"/>
</dbReference>
<dbReference type="EMBL" id="LR792683">
    <property type="protein sequence ID" value="CAB3389764.1"/>
    <property type="molecule type" value="Genomic_DNA"/>
</dbReference>
<evidence type="ECO:0000313" key="16">
    <source>
        <dbReference type="EMBL" id="CAB3389764.1"/>
    </source>
</evidence>
<dbReference type="Gene3D" id="3.90.1150.50">
    <property type="entry name" value="Transcription-repair-coupling factor, D7 domain"/>
    <property type="match status" value="1"/>
</dbReference>
<evidence type="ECO:0000256" key="11">
    <source>
        <dbReference type="ARBA" id="ARBA00061399"/>
    </source>
</evidence>
<evidence type="ECO:0000256" key="8">
    <source>
        <dbReference type="ARBA" id="ARBA00023125"/>
    </source>
</evidence>
<dbReference type="InterPro" id="IPR041471">
    <property type="entry name" value="UvrB_inter"/>
</dbReference>
<dbReference type="Gene3D" id="3.40.50.11180">
    <property type="match status" value="1"/>
</dbReference>
<dbReference type="SUPFAM" id="SSF143517">
    <property type="entry name" value="TRCF domain-like"/>
    <property type="match status" value="1"/>
</dbReference>
<protein>
    <recommendedName>
        <fullName evidence="12 13">Transcription-repair-coupling factor</fullName>
        <shortName evidence="13">TRCF</shortName>
        <ecNumber evidence="13">3.6.4.-</ecNumber>
    </recommendedName>
</protein>
<dbReference type="SMART" id="SM00982">
    <property type="entry name" value="TRCF"/>
    <property type="match status" value="1"/>
</dbReference>
<dbReference type="PANTHER" id="PTHR47964:SF1">
    <property type="entry name" value="ATP-DEPENDENT DNA HELICASE HOMOLOG RECG, CHLOROPLASTIC"/>
    <property type="match status" value="1"/>
</dbReference>
<keyword evidence="2 13" id="KW-0963">Cytoplasm</keyword>
<dbReference type="InterPro" id="IPR036101">
    <property type="entry name" value="CarD-like/TRCF_RID_sf"/>
</dbReference>
<dbReference type="Pfam" id="PF21132">
    <property type="entry name" value="MFD_D3"/>
    <property type="match status" value="1"/>
</dbReference>
<dbReference type="Pfam" id="PF00271">
    <property type="entry name" value="Helicase_C"/>
    <property type="match status" value="1"/>
</dbReference>
<keyword evidence="9 13" id="KW-0234">DNA repair</keyword>
<keyword evidence="5 13" id="KW-0378">Hydrolase</keyword>
<keyword evidence="3 13" id="KW-0547">Nucleotide-binding</keyword>
<evidence type="ECO:0000256" key="6">
    <source>
        <dbReference type="ARBA" id="ARBA00022806"/>
    </source>
</evidence>
<dbReference type="SUPFAM" id="SSF141259">
    <property type="entry name" value="CarD-like"/>
    <property type="match status" value="1"/>
</dbReference>
<dbReference type="HAMAP" id="MF_00969">
    <property type="entry name" value="TRCF"/>
    <property type="match status" value="1"/>
</dbReference>
<name>A0A6F9DYN1_9BACL</name>
<sequence>MERLIQYVSEHPGFRTLMEGLDERIEEQWVTGLSGTAAHVMMAALRRETGKPMLIVTHNLQEAQQLYDDCLEFLPNDRVLLFPEREAALLDVAAYSPELAAERMDVLTRLAKGENILLIAPARAVDQPLPDLEIFRSFLLSIKAGDVLKRDEWVDRLLQMGYEAADRVEARGQLAVRGGIVDVFPLTHERAYRIEFFDDEIDAIRVFDPETQRSVDQVTACEIGPNTEVLAPKERIQAVARVVRSQWERQREKFADEGHRERVDRYIGEDVRRMETGYPFTGLLRYIHLLYPRPGGLLTWMPVDAICVYAEPIRIRDSLKQREREEQEWELHGLEKGELLSGLHRPTTAGDAGLSGHRQRVLFSLLARHTAANRRVISVPARSMQQFHGQMNVLKQEWDRWCRTGQRVVLVAANGERAERLRRVLEDYGMSADLTSEWSKQANRPQIVLGGISSGFEMPDLKLVVVTEQEIFTAKRRHRRVSTVSDAERIKNYQDLKVGDYVVHVNHGIGQYMGIQTLEIEGIHKDYLYIRYAGNDKLYVPIDQIDQVQKYIGGEDKQPKLYHLGGTEWAKVKNRVRSSIRDIAEELVKLYAQRMASPGHAFSPDTPWQKEFEAMFPYRETPDQLKAIEEIKRDMEQPRPMDRLLCGDVGYGKTEVAMRAAFKAVMDGKQVAVLVPTTVLAQQHYETFRERFHGFPISIDVVSRFRTRGEMSQVLKQLRAGTVDIIIGTHRLLQKDVKFKDLGLLIVDEEQRFGVTHKERLKQLKTNVDCLTLTATPIPRTLHMSMLGVRDLSIIETPPENRFPVQTYVLEYDDLLAKEAIEREIGRGGQVYFLYNKVHDIEQMADHVRRLVPDAKVAVAHGQMPEDHLELVMLEFLHGEHDVLVTTTIIETGLDIPNVNTLIVYDADHLGLSQLYQLRGRVGRSSRIAYAYFTYQPEKVLTEVAEKRLQAIKEFTELGSGFKIALRDLSIRGAGNLLGPEQHGFIASVGFDLYSDMLADAIRELKGESLPQVVEPQVELAVDAYLPERYIPDSMQKIEIYKKFVSCRRLEDVDDLQEEIEDRFGDIPQEVLNLLAVTRIKIWAIRHDFKSISQQGSEVTLKLHERQNKHVQGDRLFDLTKRFRERIKLTAGQNITMTLRMRGLTAEQSLKLLLEFMEAFQDVVKGQEELQNVL</sequence>
<comment type="similarity">
    <text evidence="11 13">In the C-terminal section; belongs to the helicase family. RecG subfamily.</text>
</comment>
<dbReference type="Gene3D" id="3.40.50.300">
    <property type="entry name" value="P-loop containing nucleotide triphosphate hydrolases"/>
    <property type="match status" value="2"/>
</dbReference>
<feature type="domain" description="Helicase ATP-binding" evidence="14">
    <location>
        <begin position="634"/>
        <end position="795"/>
    </location>
</feature>
<comment type="function">
    <text evidence="13">Couples transcription and DNA repair by recognizing RNA polymerase (RNAP) stalled at DNA lesions. Mediates ATP-dependent release of RNAP and its truncated transcript from the DNA, and recruitment of nucleotide excision repair machinery to the damaged site.</text>
</comment>
<accession>A0A6F9DYN1</accession>
<organism evidence="16 17">
    <name type="scientific">Kyrpidia spormannii</name>
    <dbReference type="NCBI Taxonomy" id="2055160"/>
    <lineage>
        <taxon>Bacteria</taxon>
        <taxon>Bacillati</taxon>
        <taxon>Bacillota</taxon>
        <taxon>Bacilli</taxon>
        <taxon>Bacillales</taxon>
        <taxon>Alicyclobacillaceae</taxon>
        <taxon>Kyrpidia</taxon>
    </lineage>
</organism>
<evidence type="ECO:0000256" key="12">
    <source>
        <dbReference type="ARBA" id="ARBA00070128"/>
    </source>
</evidence>
<evidence type="ECO:0000256" key="2">
    <source>
        <dbReference type="ARBA" id="ARBA00022490"/>
    </source>
</evidence>
<dbReference type="SUPFAM" id="SSF52540">
    <property type="entry name" value="P-loop containing nucleoside triphosphate hydrolases"/>
    <property type="match status" value="4"/>
</dbReference>
<dbReference type="GO" id="GO:0006355">
    <property type="term" value="P:regulation of DNA-templated transcription"/>
    <property type="evidence" value="ECO:0007669"/>
    <property type="project" value="UniProtKB-UniRule"/>
</dbReference>
<dbReference type="InterPro" id="IPR004576">
    <property type="entry name" value="Mfd"/>
</dbReference>
<dbReference type="GO" id="GO:0003678">
    <property type="term" value="F:DNA helicase activity"/>
    <property type="evidence" value="ECO:0007669"/>
    <property type="project" value="TreeGrafter"/>
</dbReference>
<dbReference type="SMART" id="SM01058">
    <property type="entry name" value="CarD_TRCF"/>
    <property type="match status" value="1"/>
</dbReference>
<reference evidence="16 17" key="1">
    <citation type="submission" date="2020-04" db="EMBL/GenBank/DDBJ databases">
        <authorList>
            <person name="Hogendoorn C."/>
        </authorList>
    </citation>
    <scope>NUCLEOTIDE SEQUENCE [LARGE SCALE GENOMIC DNA]</scope>
    <source>
        <strain evidence="16">COOX1</strain>
    </source>
</reference>
<dbReference type="SMART" id="SM00490">
    <property type="entry name" value="HELICc"/>
    <property type="match status" value="1"/>
</dbReference>
<dbReference type="InterPro" id="IPR037235">
    <property type="entry name" value="TRCF-like_C_D7"/>
</dbReference>
<dbReference type="PANTHER" id="PTHR47964">
    <property type="entry name" value="ATP-DEPENDENT DNA HELICASE HOMOLOG RECG, CHLOROPLASTIC"/>
    <property type="match status" value="1"/>
</dbReference>
<dbReference type="InterPro" id="IPR047112">
    <property type="entry name" value="RecG/Mfd"/>
</dbReference>
<dbReference type="Pfam" id="PF00270">
    <property type="entry name" value="DEAD"/>
    <property type="match status" value="1"/>
</dbReference>
<evidence type="ECO:0000256" key="5">
    <source>
        <dbReference type="ARBA" id="ARBA00022801"/>
    </source>
</evidence>
<evidence type="ECO:0000256" key="1">
    <source>
        <dbReference type="ARBA" id="ARBA00004496"/>
    </source>
</evidence>
<dbReference type="Proteomes" id="UP000502196">
    <property type="component" value="Chromosome"/>
</dbReference>
<dbReference type="InterPro" id="IPR014001">
    <property type="entry name" value="Helicase_ATP-bd"/>
</dbReference>
<dbReference type="Gene3D" id="3.30.2060.10">
    <property type="entry name" value="Penicillin-binding protein 1b domain"/>
    <property type="match status" value="1"/>
</dbReference>
<dbReference type="Gene3D" id="2.40.10.170">
    <property type="match status" value="1"/>
</dbReference>
<dbReference type="SMART" id="SM00487">
    <property type="entry name" value="DEXDc"/>
    <property type="match status" value="1"/>
</dbReference>
<dbReference type="NCBIfam" id="TIGR00580">
    <property type="entry name" value="mfd"/>
    <property type="match status" value="1"/>
</dbReference>
<dbReference type="EC" id="3.6.4.-" evidence="13"/>
<evidence type="ECO:0000256" key="13">
    <source>
        <dbReference type="HAMAP-Rule" id="MF_00969"/>
    </source>
</evidence>
<evidence type="ECO:0000313" key="17">
    <source>
        <dbReference type="Proteomes" id="UP000502196"/>
    </source>
</evidence>
<evidence type="ECO:0000259" key="14">
    <source>
        <dbReference type="PROSITE" id="PS51192"/>
    </source>
</evidence>
<dbReference type="CDD" id="cd17991">
    <property type="entry name" value="DEXHc_TRCF"/>
    <property type="match status" value="1"/>
</dbReference>
<dbReference type="InterPro" id="IPR005118">
    <property type="entry name" value="TRCF_C"/>
</dbReference>
<keyword evidence="4 13" id="KW-0227">DNA damage</keyword>
<dbReference type="InterPro" id="IPR003711">
    <property type="entry name" value="CarD-like/TRCF_RID"/>
</dbReference>
<feature type="domain" description="Helicase C-terminal" evidence="15">
    <location>
        <begin position="811"/>
        <end position="970"/>
    </location>
</feature>
<evidence type="ECO:0000256" key="3">
    <source>
        <dbReference type="ARBA" id="ARBA00022741"/>
    </source>
</evidence>
<dbReference type="InterPro" id="IPR001650">
    <property type="entry name" value="Helicase_C-like"/>
</dbReference>
<dbReference type="RefSeq" id="WP_414467649.1">
    <property type="nucleotide sequence ID" value="NZ_CP047971.1"/>
</dbReference>
<dbReference type="PROSITE" id="PS51192">
    <property type="entry name" value="HELICASE_ATP_BIND_1"/>
    <property type="match status" value="1"/>
</dbReference>
<dbReference type="Pfam" id="PF03461">
    <property type="entry name" value="TRCF"/>
    <property type="match status" value="1"/>
</dbReference>